<reference evidence="4" key="1">
    <citation type="submission" date="2022-04" db="EMBL/GenBank/DDBJ databases">
        <authorList>
            <person name="Xu L."/>
            <person name="Lv Z."/>
        </authorList>
    </citation>
    <scope>NUCLEOTIDE SEQUENCE</scope>
    <source>
        <strain evidence="4">LV_2022a</strain>
    </source>
</reference>
<feature type="region of interest" description="Disordered" evidence="2">
    <location>
        <begin position="194"/>
        <end position="303"/>
    </location>
</feature>
<accession>A0AAE1ZF76</accession>
<feature type="compositionally biased region" description="Low complexity" evidence="2">
    <location>
        <begin position="203"/>
        <end position="217"/>
    </location>
</feature>
<dbReference type="EMBL" id="JALJAT010000002">
    <property type="protein sequence ID" value="KAK4472951.1"/>
    <property type="molecule type" value="Genomic_DNA"/>
</dbReference>
<dbReference type="InterPro" id="IPR035979">
    <property type="entry name" value="RBD_domain_sf"/>
</dbReference>
<feature type="region of interest" description="Disordered" evidence="2">
    <location>
        <begin position="109"/>
        <end position="147"/>
    </location>
</feature>
<dbReference type="PANTHER" id="PTHR23147">
    <property type="entry name" value="SERINE/ARGININE RICH SPLICING FACTOR"/>
    <property type="match status" value="1"/>
</dbReference>
<dbReference type="InterPro" id="IPR000504">
    <property type="entry name" value="RRM_dom"/>
</dbReference>
<dbReference type="SUPFAM" id="SSF54928">
    <property type="entry name" value="RNA-binding domain, RBD"/>
    <property type="match status" value="1"/>
</dbReference>
<sequence length="303" mass="33969">MLTSCTLKQSAAPVDEFDQFWLQKAEKCRKLYIGGLVENVLKEDLVRELSKCGEVVDVWVARNPPGFAFAEYVKSSDAEKAVRSLDGVNVCGSRIRVEFAHGGRSKSAVGSAFRGGRPVGRGSLRRRNSPRRSGRNSSYDGRRYPDHDQFSSFRSSEVANAAAVAAAAGFPYGVSAYQSMLPFLPSDDFIRGLQSQSRRRSSPGRIPFPVNQRGRSPISRRRSRSPLGAPVGRLRGRSPPDSYNGRSISRHFDMRGRGGYSDFSRPRIPREPRANYSPPYVREMNGRLDEPRGRRGRDDRRRR</sequence>
<dbReference type="PROSITE" id="PS50102">
    <property type="entry name" value="RRM"/>
    <property type="match status" value="1"/>
</dbReference>
<feature type="compositionally biased region" description="Basic and acidic residues" evidence="2">
    <location>
        <begin position="284"/>
        <end position="303"/>
    </location>
</feature>
<dbReference type="Pfam" id="PF00076">
    <property type="entry name" value="RRM_1"/>
    <property type="match status" value="1"/>
</dbReference>
<evidence type="ECO:0000313" key="5">
    <source>
        <dbReference type="Proteomes" id="UP001292079"/>
    </source>
</evidence>
<dbReference type="InterPro" id="IPR050907">
    <property type="entry name" value="SRSF"/>
</dbReference>
<organism evidence="4 5">
    <name type="scientific">Schistosoma mekongi</name>
    <name type="common">Parasitic worm</name>
    <dbReference type="NCBI Taxonomy" id="38744"/>
    <lineage>
        <taxon>Eukaryota</taxon>
        <taxon>Metazoa</taxon>
        <taxon>Spiralia</taxon>
        <taxon>Lophotrochozoa</taxon>
        <taxon>Platyhelminthes</taxon>
        <taxon>Trematoda</taxon>
        <taxon>Digenea</taxon>
        <taxon>Strigeidida</taxon>
        <taxon>Schistosomatoidea</taxon>
        <taxon>Schistosomatidae</taxon>
        <taxon>Schistosoma</taxon>
    </lineage>
</organism>
<keyword evidence="5" id="KW-1185">Reference proteome</keyword>
<protein>
    <recommendedName>
        <fullName evidence="3">RRM domain-containing protein</fullName>
    </recommendedName>
</protein>
<name>A0AAE1ZF76_SCHME</name>
<dbReference type="GO" id="GO:0003723">
    <property type="term" value="F:RNA binding"/>
    <property type="evidence" value="ECO:0007669"/>
    <property type="project" value="UniProtKB-UniRule"/>
</dbReference>
<gene>
    <name evidence="4" type="ORF">MN116_004153</name>
</gene>
<dbReference type="AlphaFoldDB" id="A0AAE1ZF76"/>
<evidence type="ECO:0000256" key="2">
    <source>
        <dbReference type="SAM" id="MobiDB-lite"/>
    </source>
</evidence>
<dbReference type="Gene3D" id="3.30.70.330">
    <property type="match status" value="1"/>
</dbReference>
<evidence type="ECO:0000313" key="4">
    <source>
        <dbReference type="EMBL" id="KAK4472951.1"/>
    </source>
</evidence>
<dbReference type="SMART" id="SM00360">
    <property type="entry name" value="RRM"/>
    <property type="match status" value="1"/>
</dbReference>
<feature type="compositionally biased region" description="Basic residues" evidence="2">
    <location>
        <begin position="123"/>
        <end position="134"/>
    </location>
</feature>
<feature type="domain" description="RRM" evidence="3">
    <location>
        <begin position="29"/>
        <end position="102"/>
    </location>
</feature>
<proteinExistence type="predicted"/>
<comment type="caution">
    <text evidence="4">The sequence shown here is derived from an EMBL/GenBank/DDBJ whole genome shotgun (WGS) entry which is preliminary data.</text>
</comment>
<evidence type="ECO:0000259" key="3">
    <source>
        <dbReference type="PROSITE" id="PS50102"/>
    </source>
</evidence>
<dbReference type="InterPro" id="IPR012677">
    <property type="entry name" value="Nucleotide-bd_a/b_plait_sf"/>
</dbReference>
<evidence type="ECO:0000256" key="1">
    <source>
        <dbReference type="PROSITE-ProRule" id="PRU00176"/>
    </source>
</evidence>
<feature type="compositionally biased region" description="Basic and acidic residues" evidence="2">
    <location>
        <begin position="264"/>
        <end position="273"/>
    </location>
</feature>
<dbReference type="Proteomes" id="UP001292079">
    <property type="component" value="Unassembled WGS sequence"/>
</dbReference>
<keyword evidence="1" id="KW-0694">RNA-binding</keyword>
<reference evidence="4" key="2">
    <citation type="journal article" date="2023" name="Infect Dis Poverty">
        <title>Chromosome-scale genome of the human blood fluke Schistosoma mekongi and its implications for public health.</title>
        <authorList>
            <person name="Zhou M."/>
            <person name="Xu L."/>
            <person name="Xu D."/>
            <person name="Chen W."/>
            <person name="Khan J."/>
            <person name="Hu Y."/>
            <person name="Huang H."/>
            <person name="Wei H."/>
            <person name="Zhang Y."/>
            <person name="Chusongsang P."/>
            <person name="Tanasarnprasert K."/>
            <person name="Hu X."/>
            <person name="Limpanont Y."/>
            <person name="Lv Z."/>
        </authorList>
    </citation>
    <scope>NUCLEOTIDE SEQUENCE</scope>
    <source>
        <strain evidence="4">LV_2022a</strain>
    </source>
</reference>